<feature type="compositionally biased region" description="Basic residues" evidence="1">
    <location>
        <begin position="146"/>
        <end position="162"/>
    </location>
</feature>
<dbReference type="OrthoDB" id="10530562at2759"/>
<accession>A0A9W7G950</accession>
<feature type="compositionally biased region" description="Basic and acidic residues" evidence="1">
    <location>
        <begin position="186"/>
        <end position="195"/>
    </location>
</feature>
<feature type="region of interest" description="Disordered" evidence="1">
    <location>
        <begin position="14"/>
        <end position="195"/>
    </location>
</feature>
<gene>
    <name evidence="2" type="ORF">TrCOL_g3558</name>
</gene>
<sequence>MEFLLGSAKKVRQSIGSIFFSPDPEEKNPIKTPPEPGTPKPKTPNVSFRKGFEIPGANGTTDRVVLPYEKKSEKKKPKPTSTKKKTPVKKAAPAKKAKPASAKKAVPKTSSVKKSSPTSAKKSSPSSAKKPSPSSAKKSTPAKKVSPAKKLKAAAKKVIVNKRVKDMRSNMAKVKHESMRSAPRRSTRDGVKKGHYNEKRLADLVWKGTGSVSDPIQFT</sequence>
<protein>
    <submittedName>
        <fullName evidence="2">Uncharacterized protein</fullName>
    </submittedName>
</protein>
<evidence type="ECO:0000256" key="1">
    <source>
        <dbReference type="SAM" id="MobiDB-lite"/>
    </source>
</evidence>
<feature type="compositionally biased region" description="Low complexity" evidence="1">
    <location>
        <begin position="99"/>
        <end position="145"/>
    </location>
</feature>
<feature type="compositionally biased region" description="Basic and acidic residues" evidence="1">
    <location>
        <begin position="163"/>
        <end position="179"/>
    </location>
</feature>
<feature type="compositionally biased region" description="Pro residues" evidence="1">
    <location>
        <begin position="31"/>
        <end position="42"/>
    </location>
</feature>
<organism evidence="2 3">
    <name type="scientific">Triparma columacea</name>
    <dbReference type="NCBI Taxonomy" id="722753"/>
    <lineage>
        <taxon>Eukaryota</taxon>
        <taxon>Sar</taxon>
        <taxon>Stramenopiles</taxon>
        <taxon>Ochrophyta</taxon>
        <taxon>Bolidophyceae</taxon>
        <taxon>Parmales</taxon>
        <taxon>Triparmaceae</taxon>
        <taxon>Triparma</taxon>
    </lineage>
</organism>
<dbReference type="EMBL" id="BRYA01000075">
    <property type="protein sequence ID" value="GMI37641.1"/>
    <property type="molecule type" value="Genomic_DNA"/>
</dbReference>
<proteinExistence type="predicted"/>
<evidence type="ECO:0000313" key="3">
    <source>
        <dbReference type="Proteomes" id="UP001165065"/>
    </source>
</evidence>
<name>A0A9W7G950_9STRA</name>
<dbReference type="Proteomes" id="UP001165065">
    <property type="component" value="Unassembled WGS sequence"/>
</dbReference>
<dbReference type="AlphaFoldDB" id="A0A9W7G950"/>
<keyword evidence="3" id="KW-1185">Reference proteome</keyword>
<reference evidence="3" key="1">
    <citation type="journal article" date="2023" name="Commun. Biol.">
        <title>Genome analysis of Parmales, the sister group of diatoms, reveals the evolutionary specialization of diatoms from phago-mixotrophs to photoautotrophs.</title>
        <authorList>
            <person name="Ban H."/>
            <person name="Sato S."/>
            <person name="Yoshikawa S."/>
            <person name="Yamada K."/>
            <person name="Nakamura Y."/>
            <person name="Ichinomiya M."/>
            <person name="Sato N."/>
            <person name="Blanc-Mathieu R."/>
            <person name="Endo H."/>
            <person name="Kuwata A."/>
            <person name="Ogata H."/>
        </authorList>
    </citation>
    <scope>NUCLEOTIDE SEQUENCE [LARGE SCALE GENOMIC DNA]</scope>
</reference>
<comment type="caution">
    <text evidence="2">The sequence shown here is derived from an EMBL/GenBank/DDBJ whole genome shotgun (WGS) entry which is preliminary data.</text>
</comment>
<evidence type="ECO:0000313" key="2">
    <source>
        <dbReference type="EMBL" id="GMI37641.1"/>
    </source>
</evidence>
<feature type="compositionally biased region" description="Basic residues" evidence="1">
    <location>
        <begin position="73"/>
        <end position="98"/>
    </location>
</feature>